<dbReference type="AlphaFoldDB" id="A0A3N4MLV4"/>
<name>A0A3N4MLV4_9BACT</name>
<evidence type="ECO:0000313" key="1">
    <source>
        <dbReference type="EMBL" id="RPD43046.1"/>
    </source>
</evidence>
<comment type="caution">
    <text evidence="1">The sequence shown here is derived from an EMBL/GenBank/DDBJ whole genome shotgun (WGS) entry which is preliminary data.</text>
</comment>
<keyword evidence="2" id="KW-1185">Reference proteome</keyword>
<dbReference type="Proteomes" id="UP000279089">
    <property type="component" value="Unassembled WGS sequence"/>
</dbReference>
<dbReference type="RefSeq" id="WP_120514317.1">
    <property type="nucleotide sequence ID" value="NZ_QXZY01000001.1"/>
</dbReference>
<protein>
    <submittedName>
        <fullName evidence="1">Uncharacterized protein</fullName>
    </submittedName>
</protein>
<evidence type="ECO:0000313" key="2">
    <source>
        <dbReference type="Proteomes" id="UP000279089"/>
    </source>
</evidence>
<proteinExistence type="predicted"/>
<reference evidence="2" key="1">
    <citation type="submission" date="2018-11" db="EMBL/GenBank/DDBJ databases">
        <title>Chitinophaga lutea sp.nov., isolate from arsenic contaminated soil.</title>
        <authorList>
            <person name="Zong Y."/>
        </authorList>
    </citation>
    <scope>NUCLEOTIDE SEQUENCE [LARGE SCALE GENOMIC DNA]</scope>
    <source>
        <strain evidence="2">YLT18</strain>
    </source>
</reference>
<accession>A0A3N4MLV4</accession>
<dbReference type="PROSITE" id="PS51257">
    <property type="entry name" value="PROKAR_LIPOPROTEIN"/>
    <property type="match status" value="1"/>
</dbReference>
<organism evidence="1 2">
    <name type="scientific">Chitinophaga barathri</name>
    <dbReference type="NCBI Taxonomy" id="1647451"/>
    <lineage>
        <taxon>Bacteria</taxon>
        <taxon>Pseudomonadati</taxon>
        <taxon>Bacteroidota</taxon>
        <taxon>Chitinophagia</taxon>
        <taxon>Chitinophagales</taxon>
        <taxon>Chitinophagaceae</taxon>
        <taxon>Chitinophaga</taxon>
    </lineage>
</organism>
<sequence length="485" mass="54278">MKNNIVRILIAAILLVTAGGCSKERARPMEGAAYVRFFNGISYYPNMPDEEPNDRYFPPAVKNKTISAFYGSDPPTGFFPATPAQMRPGPLVSFFIDPEMDDQGLPVAAKMTGDFIGIQQNFYPYQPDKVGDQERNIQVDWPGVLGLERAPVQGGVDLARWARVPAGKHRIVCVYRTLYNEDYQPIDYLVTRIPFFRLSQAQKSLPLKGTRMNTIVALDTVVELKSSESYTMKLVNNRMFDVQEIGSRFQSFDGGSVPPEKYHLLVRKENYAGQALQAGKLYLRVFNNTNSTSFLPDEFDVYHRIAWFTASSMTYDTLQGKWKPIRSGSQRPSSYTDFKKLGTVSGRFLSDAVNAPFYELERIPYDSLLAPNGIDLIYPKTILIDGTPVLPLNIAVNLIWSRHEISFYAKGSTPSMASTGLPAGVISPTLYLNLEPVLYEGGRYTTVPVLNTLDLNTAYTSWNSFVKATGNIPNVKACITQEIIR</sequence>
<gene>
    <name evidence="1" type="ORF">EG028_01785</name>
</gene>
<dbReference type="EMBL" id="RMBX01000001">
    <property type="protein sequence ID" value="RPD43046.1"/>
    <property type="molecule type" value="Genomic_DNA"/>
</dbReference>